<dbReference type="Proteomes" id="UP000632774">
    <property type="component" value="Unassembled WGS sequence"/>
</dbReference>
<evidence type="ECO:0000313" key="2">
    <source>
        <dbReference type="Proteomes" id="UP000632774"/>
    </source>
</evidence>
<sequence length="113" mass="12974">MNVEEIRTFCLSLPHVTEDVKWGADLCFCIGGKMFCVTGLDGPFGVSFKVKDDEFEELSTTEDIIPAPYVARYKWIFISNEGRFTRAQWEHYISQSYQLVKDKLPKGVKAKLD</sequence>
<comment type="caution">
    <text evidence="1">The sequence shown here is derived from an EMBL/GenBank/DDBJ whole genome shotgun (WGS) entry which is preliminary data.</text>
</comment>
<gene>
    <name evidence="1" type="ORF">IRJ18_01120</name>
</gene>
<dbReference type="InterPro" id="IPR058532">
    <property type="entry name" value="YjbR/MT2646/Rv2570-like"/>
</dbReference>
<protein>
    <submittedName>
        <fullName evidence="1">MmcQ/YjbR family DNA-binding protein</fullName>
    </submittedName>
</protein>
<evidence type="ECO:0000313" key="1">
    <source>
        <dbReference type="EMBL" id="MBE9664940.1"/>
    </source>
</evidence>
<reference evidence="1 2" key="1">
    <citation type="submission" date="2020-10" db="EMBL/GenBank/DDBJ databases">
        <title>Mucilaginibacter mali sp. nov., isolated from rhizosphere soil of apple orchard.</title>
        <authorList>
            <person name="Lee J.-S."/>
            <person name="Kim H.S."/>
            <person name="Kim J.-S."/>
        </authorList>
    </citation>
    <scope>NUCLEOTIDE SEQUENCE [LARGE SCALE GENOMIC DNA]</scope>
    <source>
        <strain evidence="1 2">KCTC 23157</strain>
    </source>
</reference>
<dbReference type="PANTHER" id="PTHR35145">
    <property type="entry name" value="CYTOPLASMIC PROTEIN-RELATED"/>
    <property type="match status" value="1"/>
</dbReference>
<proteinExistence type="predicted"/>
<keyword evidence="1" id="KW-0238">DNA-binding</keyword>
<dbReference type="InterPro" id="IPR007351">
    <property type="entry name" value="YjbR"/>
</dbReference>
<dbReference type="SUPFAM" id="SSF142906">
    <property type="entry name" value="YjbR-like"/>
    <property type="match status" value="1"/>
</dbReference>
<dbReference type="InterPro" id="IPR038056">
    <property type="entry name" value="YjbR-like_sf"/>
</dbReference>
<dbReference type="Pfam" id="PF04237">
    <property type="entry name" value="YjbR"/>
    <property type="match status" value="1"/>
</dbReference>
<name>A0ABR9XCP3_9SPHI</name>
<dbReference type="Gene3D" id="3.90.1150.30">
    <property type="match status" value="1"/>
</dbReference>
<dbReference type="GO" id="GO:0003677">
    <property type="term" value="F:DNA binding"/>
    <property type="evidence" value="ECO:0007669"/>
    <property type="project" value="UniProtKB-KW"/>
</dbReference>
<keyword evidence="2" id="KW-1185">Reference proteome</keyword>
<dbReference type="EMBL" id="JADFFM010000001">
    <property type="protein sequence ID" value="MBE9664940.1"/>
    <property type="molecule type" value="Genomic_DNA"/>
</dbReference>
<accession>A0ABR9XCP3</accession>
<organism evidence="1 2">
    <name type="scientific">Mucilaginibacter boryungensis</name>
    <dbReference type="NCBI Taxonomy" id="768480"/>
    <lineage>
        <taxon>Bacteria</taxon>
        <taxon>Pseudomonadati</taxon>
        <taxon>Bacteroidota</taxon>
        <taxon>Sphingobacteriia</taxon>
        <taxon>Sphingobacteriales</taxon>
        <taxon>Sphingobacteriaceae</taxon>
        <taxon>Mucilaginibacter</taxon>
    </lineage>
</organism>
<dbReference type="PANTHER" id="PTHR35145:SF1">
    <property type="entry name" value="CYTOPLASMIC PROTEIN"/>
    <property type="match status" value="1"/>
</dbReference>